<reference evidence="6 8" key="3">
    <citation type="journal article" date="2014" name="PLoS Genet.">
        <title>Phylogenetically driven sequencing of extremely halophilic archaea reveals strategies for static and dynamic osmo-response.</title>
        <authorList>
            <person name="Becker E.A."/>
            <person name="Seitzer P.M."/>
            <person name="Tritt A."/>
            <person name="Larsen D."/>
            <person name="Krusor M."/>
            <person name="Yao A.I."/>
            <person name="Wu D."/>
            <person name="Madern D."/>
            <person name="Eisen J.A."/>
            <person name="Darling A.E."/>
            <person name="Facciotti M.T."/>
        </authorList>
    </citation>
    <scope>NUCLEOTIDE SEQUENCE [LARGE SCALE GENOMIC DNA]</scope>
    <source>
        <strain evidence="8">ATCC 43099 / DSM 3394 / CCM 3739 / CIP 104546 / IAM 13178 / JCM 8861 / NBRC 102185 / NCIMB 2190 / MS3</strain>
        <strain evidence="6">MS-3</strain>
    </source>
</reference>
<dbReference type="GO" id="GO:0008757">
    <property type="term" value="F:S-adenosylmethionine-dependent methyltransferase activity"/>
    <property type="evidence" value="ECO:0007669"/>
    <property type="project" value="InterPro"/>
</dbReference>
<dbReference type="PANTHER" id="PTHR42912:SF93">
    <property type="entry name" value="N6-ADENOSINE-METHYLTRANSFERASE TMT1A"/>
    <property type="match status" value="1"/>
</dbReference>
<accession>D3SY53</accession>
<dbReference type="EMBL" id="AOHS01000030">
    <property type="protein sequence ID" value="ELY30467.1"/>
    <property type="molecule type" value="Genomic_DNA"/>
</dbReference>
<dbReference type="HOGENOM" id="CLU_037990_16_1_2"/>
<dbReference type="OrthoDB" id="302307at2157"/>
<organism evidence="5 7">
    <name type="scientific">Natrialba magadii (strain ATCC 43099 / DSM 3394 / CCM 3739 / CIP 104546 / IAM 13178 / JCM 8861 / NBRC 102185 / NCIMB 2190 / MS3)</name>
    <name type="common">Natronobacterium magadii</name>
    <dbReference type="NCBI Taxonomy" id="547559"/>
    <lineage>
        <taxon>Archaea</taxon>
        <taxon>Methanobacteriati</taxon>
        <taxon>Methanobacteriota</taxon>
        <taxon>Stenosarchaea group</taxon>
        <taxon>Halobacteria</taxon>
        <taxon>Halobacteriales</taxon>
        <taxon>Natrialbaceae</taxon>
        <taxon>Natrialba</taxon>
    </lineage>
</organism>
<name>D3SY53_NATMM</name>
<dbReference type="PANTHER" id="PTHR42912">
    <property type="entry name" value="METHYLTRANSFERASE"/>
    <property type="match status" value="1"/>
</dbReference>
<dbReference type="STRING" id="547559.Nmag_2464"/>
<reference evidence="5" key="4">
    <citation type="submission" date="2016-09" db="EMBL/GenBank/DDBJ databases">
        <authorList>
            <person name="Pfeiffer F."/>
        </authorList>
    </citation>
    <scope>NUCLEOTIDE SEQUENCE</scope>
    <source>
        <strain evidence="5">ATCC 43099</strain>
    </source>
</reference>
<dbReference type="PaxDb" id="547559-Nmag_2464"/>
<keyword evidence="1 5" id="KW-0489">Methyltransferase</keyword>
<dbReference type="InterPro" id="IPR013216">
    <property type="entry name" value="Methyltransf_11"/>
</dbReference>
<feature type="domain" description="Methyltransferase type 11" evidence="4">
    <location>
        <begin position="42"/>
        <end position="132"/>
    </location>
</feature>
<reference evidence="7" key="1">
    <citation type="submission" date="2010-02" db="EMBL/GenBank/DDBJ databases">
        <title>Complete sequence of chromosome of Natrialba magadii ATCC 43099.</title>
        <authorList>
            <consortium name="US DOE Joint Genome Institute"/>
            <person name="Lucas S."/>
            <person name="Copeland A."/>
            <person name="Lapidus A."/>
            <person name="Cheng J.-F."/>
            <person name="Bruce D."/>
            <person name="Goodwin L."/>
            <person name="Pitluck S."/>
            <person name="Davenport K."/>
            <person name="Saunders E."/>
            <person name="Detter J.C."/>
            <person name="Han C."/>
            <person name="Tapia R."/>
            <person name="Land M."/>
            <person name="Hauser L."/>
            <person name="Kyrpides N."/>
            <person name="Mikhailova N."/>
            <person name="De Castro R.E."/>
            <person name="Maupin-Furlow J.A."/>
            <person name="Woyke T."/>
        </authorList>
    </citation>
    <scope>NUCLEOTIDE SEQUENCE [LARGE SCALE GENOMIC DNA]</scope>
    <source>
        <strain evidence="7">ATCC 43099 / DSM 3394 / CCM 3739 / CIP 104546 / IAM 13178 / JCM 8861 / NBRC 102185 / NCIMB 2190 / MS3</strain>
    </source>
</reference>
<dbReference type="Proteomes" id="UP000011543">
    <property type="component" value="Unassembled WGS sequence"/>
</dbReference>
<evidence type="ECO:0000259" key="4">
    <source>
        <dbReference type="Pfam" id="PF08241"/>
    </source>
</evidence>
<dbReference type="Pfam" id="PF08241">
    <property type="entry name" value="Methyltransf_11"/>
    <property type="match status" value="1"/>
</dbReference>
<dbReference type="RefSeq" id="WP_004215383.1">
    <property type="nucleotide sequence ID" value="NC_013922.1"/>
</dbReference>
<sequence>MGFHTFDPERAPALEDASRYRWCSREELLFLLDPRGEHAVADLGSGTGFYADDVAPHVDTLYAIDIQDEMHEFYREKGVPETVETVHAGTDDLPLATDSLDAAFSVDTYHEFASDESLAELARVLKPGGRLVTVDWSATGDQDAGPPLTERFSLGDAVSQLQDAGFSIRRAIDRRETFVCVANAPDR</sequence>
<evidence type="ECO:0000313" key="8">
    <source>
        <dbReference type="Proteomes" id="UP000011543"/>
    </source>
</evidence>
<evidence type="ECO:0000256" key="2">
    <source>
        <dbReference type="ARBA" id="ARBA00022679"/>
    </source>
</evidence>
<evidence type="ECO:0000313" key="7">
    <source>
        <dbReference type="Proteomes" id="UP000001879"/>
    </source>
</evidence>
<dbReference type="InterPro" id="IPR023576">
    <property type="entry name" value="UbiE/COQ5_MeTrFase_CS"/>
</dbReference>
<evidence type="ECO:0000313" key="5">
    <source>
        <dbReference type="EMBL" id="ADD06024.1"/>
    </source>
</evidence>
<evidence type="ECO:0000256" key="3">
    <source>
        <dbReference type="ARBA" id="ARBA00022691"/>
    </source>
</evidence>
<dbReference type="EC" id="2.1.1.-" evidence="5"/>
<dbReference type="PROSITE" id="PS01184">
    <property type="entry name" value="UBIE_2"/>
    <property type="match status" value="1"/>
</dbReference>
<dbReference type="InterPro" id="IPR029063">
    <property type="entry name" value="SAM-dependent_MTases_sf"/>
</dbReference>
<keyword evidence="7" id="KW-1185">Reference proteome</keyword>
<dbReference type="KEGG" id="nmg:Nmag_2464"/>
<dbReference type="Gene3D" id="3.40.50.150">
    <property type="entry name" value="Vaccinia Virus protein VP39"/>
    <property type="match status" value="1"/>
</dbReference>
<dbReference type="Proteomes" id="UP000001879">
    <property type="component" value="Chromosome"/>
</dbReference>
<dbReference type="EMBL" id="CP001932">
    <property type="protein sequence ID" value="ADD06024.1"/>
    <property type="molecule type" value="Genomic_DNA"/>
</dbReference>
<dbReference type="AlphaFoldDB" id="D3SY53"/>
<dbReference type="GO" id="GO:0032259">
    <property type="term" value="P:methylation"/>
    <property type="evidence" value="ECO:0007669"/>
    <property type="project" value="UniProtKB-KW"/>
</dbReference>
<evidence type="ECO:0000256" key="1">
    <source>
        <dbReference type="ARBA" id="ARBA00022603"/>
    </source>
</evidence>
<proteinExistence type="predicted"/>
<keyword evidence="2 5" id="KW-0808">Transferase</keyword>
<dbReference type="SUPFAM" id="SSF53335">
    <property type="entry name" value="S-adenosyl-L-methionine-dependent methyltransferases"/>
    <property type="match status" value="1"/>
</dbReference>
<dbReference type="PATRIC" id="fig|547559.17.peg.1588"/>
<dbReference type="GeneID" id="8825317"/>
<dbReference type="InterPro" id="IPR050508">
    <property type="entry name" value="Methyltransf_Superfamily"/>
</dbReference>
<gene>
    <name evidence="5" type="ordered locus">Nmag_2464</name>
    <name evidence="6" type="ORF">C500_08097</name>
</gene>
<dbReference type="eggNOG" id="arCOG02702">
    <property type="taxonomic scope" value="Archaea"/>
</dbReference>
<reference evidence="5 7" key="2">
    <citation type="journal article" date="2012" name="BMC Genomics">
        <title>A comparative genomics perspective on the genetic content of the alkaliphilic haloarchaeon Natrialba magadii ATCC 43099T.</title>
        <authorList>
            <person name="Siddaramappa S."/>
            <person name="Challacombe J.F."/>
            <person name="Decastro R.E."/>
            <person name="Pfeiffer F."/>
            <person name="Sastre D.E."/>
            <person name="Gimenez M.I."/>
            <person name="Paggi R.A."/>
            <person name="Detter J.C."/>
            <person name="Davenport K.W."/>
            <person name="Goodwin L.A."/>
            <person name="Kyrpides N."/>
            <person name="Tapia R."/>
            <person name="Pitluck S."/>
            <person name="Lucas S."/>
            <person name="Woyke T."/>
            <person name="Maupin-Furlow J.A."/>
        </authorList>
    </citation>
    <scope>NUCLEOTIDE SEQUENCE [LARGE SCALE GENOMIC DNA]</scope>
    <source>
        <strain evidence="5">ATCC 43099</strain>
        <strain evidence="7">ATCC 43099 / DSM 3394 / CCM 3739 / CIP 104546 / IAM 13178 / JCM 8861 / NBRC 102185 / NCIMB 2190 / MS3</strain>
    </source>
</reference>
<dbReference type="CDD" id="cd02440">
    <property type="entry name" value="AdoMet_MTases"/>
    <property type="match status" value="1"/>
</dbReference>
<evidence type="ECO:0000313" key="6">
    <source>
        <dbReference type="EMBL" id="ELY30467.1"/>
    </source>
</evidence>
<protein>
    <submittedName>
        <fullName evidence="5">S-adenosylmethionine-dependent methyltransferase</fullName>
        <ecNumber evidence="5">2.1.1.-</ecNumber>
    </submittedName>
    <submittedName>
        <fullName evidence="6">Type 11 methyltransferase</fullName>
    </submittedName>
</protein>
<keyword evidence="3" id="KW-0949">S-adenosyl-L-methionine</keyword>